<dbReference type="EMBL" id="GBXM01001865">
    <property type="protein sequence ID" value="JAI06713.1"/>
    <property type="molecule type" value="Transcribed_RNA"/>
</dbReference>
<dbReference type="AlphaFoldDB" id="A0A0E9XVE3"/>
<organism evidence="1">
    <name type="scientific">Anguilla anguilla</name>
    <name type="common">European freshwater eel</name>
    <name type="synonym">Muraena anguilla</name>
    <dbReference type="NCBI Taxonomy" id="7936"/>
    <lineage>
        <taxon>Eukaryota</taxon>
        <taxon>Metazoa</taxon>
        <taxon>Chordata</taxon>
        <taxon>Craniata</taxon>
        <taxon>Vertebrata</taxon>
        <taxon>Euteleostomi</taxon>
        <taxon>Actinopterygii</taxon>
        <taxon>Neopterygii</taxon>
        <taxon>Teleostei</taxon>
        <taxon>Anguilliformes</taxon>
        <taxon>Anguillidae</taxon>
        <taxon>Anguilla</taxon>
    </lineage>
</organism>
<reference evidence="1" key="1">
    <citation type="submission" date="2014-11" db="EMBL/GenBank/DDBJ databases">
        <authorList>
            <person name="Amaro Gonzalez C."/>
        </authorList>
    </citation>
    <scope>NUCLEOTIDE SEQUENCE</scope>
</reference>
<reference evidence="1" key="2">
    <citation type="journal article" date="2015" name="Fish Shellfish Immunol.">
        <title>Early steps in the European eel (Anguilla anguilla)-Vibrio vulnificus interaction in the gills: Role of the RtxA13 toxin.</title>
        <authorList>
            <person name="Callol A."/>
            <person name="Pajuelo D."/>
            <person name="Ebbesson L."/>
            <person name="Teles M."/>
            <person name="MacKenzie S."/>
            <person name="Amaro C."/>
        </authorList>
    </citation>
    <scope>NUCLEOTIDE SEQUENCE</scope>
</reference>
<protein>
    <submittedName>
        <fullName evidence="1">Uncharacterized protein</fullName>
    </submittedName>
</protein>
<accession>A0A0E9XVE3</accession>
<evidence type="ECO:0000313" key="1">
    <source>
        <dbReference type="EMBL" id="JAI06713.1"/>
    </source>
</evidence>
<name>A0A0E9XVE3_ANGAN</name>
<sequence length="24" mass="2776">MRYRKAVRSVLAVVSVPAARRSFR</sequence>
<proteinExistence type="predicted"/>